<dbReference type="InterPro" id="IPR000504">
    <property type="entry name" value="RRM_dom"/>
</dbReference>
<dbReference type="GO" id="GO:0003723">
    <property type="term" value="F:RNA binding"/>
    <property type="evidence" value="ECO:0007669"/>
    <property type="project" value="UniProtKB-UniRule"/>
</dbReference>
<dbReference type="GO" id="GO:0006397">
    <property type="term" value="P:mRNA processing"/>
    <property type="evidence" value="ECO:0007669"/>
    <property type="project" value="UniProtKB-KW"/>
</dbReference>
<dbReference type="FunCoup" id="F2UA90">
    <property type="interactions" value="1698"/>
</dbReference>
<dbReference type="CDD" id="cd12232">
    <property type="entry name" value="RRM3_U2AF65"/>
    <property type="match status" value="1"/>
</dbReference>
<name>F2UA90_SALR5</name>
<dbReference type="OMA" id="MTQWDIK"/>
<gene>
    <name evidence="7" type="ORF">PTSG_05378</name>
</gene>
<evidence type="ECO:0000259" key="6">
    <source>
        <dbReference type="PROSITE" id="PS50102"/>
    </source>
</evidence>
<keyword evidence="8" id="KW-1185">Reference proteome</keyword>
<dbReference type="AlphaFoldDB" id="F2UA90"/>
<evidence type="ECO:0000256" key="1">
    <source>
        <dbReference type="ARBA" id="ARBA00022664"/>
    </source>
</evidence>
<evidence type="ECO:0000256" key="5">
    <source>
        <dbReference type="SAM" id="MobiDB-lite"/>
    </source>
</evidence>
<dbReference type="Gene3D" id="3.30.70.330">
    <property type="match status" value="3"/>
</dbReference>
<dbReference type="SUPFAM" id="SSF54928">
    <property type="entry name" value="RNA-binding domain, RBD"/>
    <property type="match status" value="2"/>
</dbReference>
<keyword evidence="7" id="KW-0687">Ribonucleoprotein</keyword>
<dbReference type="GeneID" id="16074524"/>
<proteinExistence type="predicted"/>
<dbReference type="PROSITE" id="PS50102">
    <property type="entry name" value="RRM"/>
    <property type="match status" value="1"/>
</dbReference>
<evidence type="ECO:0000256" key="3">
    <source>
        <dbReference type="ARBA" id="ARBA00023187"/>
    </source>
</evidence>
<reference evidence="7" key="1">
    <citation type="submission" date="2009-08" db="EMBL/GenBank/DDBJ databases">
        <title>Annotation of Salpingoeca rosetta.</title>
        <authorList>
            <consortium name="The Broad Institute Genome Sequencing Platform"/>
            <person name="Russ C."/>
            <person name="Cuomo C."/>
            <person name="Burger G."/>
            <person name="Gray M.W."/>
            <person name="Holland P.W.H."/>
            <person name="King N."/>
            <person name="Lang F.B.F."/>
            <person name="Roger A.J."/>
            <person name="Ruiz-Trillo I."/>
            <person name="Young S.K."/>
            <person name="Zeng Q."/>
            <person name="Gargeya S."/>
            <person name="Alvarado L."/>
            <person name="Berlin A."/>
            <person name="Chapman S.B."/>
            <person name="Chen Z."/>
            <person name="Freedman E."/>
            <person name="Gellesch M."/>
            <person name="Goldberg J."/>
            <person name="Griggs A."/>
            <person name="Gujja S."/>
            <person name="Heilman E."/>
            <person name="Heiman D."/>
            <person name="Howarth C."/>
            <person name="Mehta T."/>
            <person name="Neiman D."/>
            <person name="Pearson M."/>
            <person name="Roberts A."/>
            <person name="Saif S."/>
            <person name="Shea T."/>
            <person name="Shenoy N."/>
            <person name="Sisk P."/>
            <person name="Stolte C."/>
            <person name="Sykes S."/>
            <person name="White J."/>
            <person name="Yandava C."/>
            <person name="Haas B."/>
            <person name="Nusbaum C."/>
            <person name="Birren B."/>
        </authorList>
    </citation>
    <scope>NUCLEOTIDE SEQUENCE [LARGE SCALE GENOMIC DNA]</scope>
    <source>
        <strain evidence="7">ATCC 50818</strain>
    </source>
</reference>
<dbReference type="PANTHER" id="PTHR23139">
    <property type="entry name" value="RNA-BINDING PROTEIN"/>
    <property type="match status" value="1"/>
</dbReference>
<dbReference type="Proteomes" id="UP000007799">
    <property type="component" value="Unassembled WGS sequence"/>
</dbReference>
<keyword evidence="2 4" id="KW-0694">RNA-binding</keyword>
<feature type="compositionally biased region" description="Pro residues" evidence="5">
    <location>
        <begin position="272"/>
        <end position="286"/>
    </location>
</feature>
<dbReference type="InterPro" id="IPR035979">
    <property type="entry name" value="RBD_domain_sf"/>
</dbReference>
<dbReference type="eggNOG" id="KOG0120">
    <property type="taxonomic scope" value="Eukaryota"/>
</dbReference>
<evidence type="ECO:0000313" key="7">
    <source>
        <dbReference type="EMBL" id="EGD73665.1"/>
    </source>
</evidence>
<dbReference type="GO" id="GO:0008380">
    <property type="term" value="P:RNA splicing"/>
    <property type="evidence" value="ECO:0007669"/>
    <property type="project" value="UniProtKB-KW"/>
</dbReference>
<organism evidence="8">
    <name type="scientific">Salpingoeca rosetta (strain ATCC 50818 / BSB-021)</name>
    <dbReference type="NCBI Taxonomy" id="946362"/>
    <lineage>
        <taxon>Eukaryota</taxon>
        <taxon>Choanoflagellata</taxon>
        <taxon>Craspedida</taxon>
        <taxon>Salpingoecidae</taxon>
        <taxon>Salpingoeca</taxon>
    </lineage>
</organism>
<evidence type="ECO:0000256" key="4">
    <source>
        <dbReference type="PROSITE-ProRule" id="PRU00176"/>
    </source>
</evidence>
<dbReference type="KEGG" id="sre:PTSG_05378"/>
<dbReference type="FunFam" id="3.30.70.330:FF:000097">
    <property type="entry name" value="U2 snRNP auxiliary factor large subunit"/>
    <property type="match status" value="1"/>
</dbReference>
<dbReference type="CDD" id="cd12230">
    <property type="entry name" value="RRM1_U2AF65"/>
    <property type="match status" value="1"/>
</dbReference>
<dbReference type="OrthoDB" id="10266058at2759"/>
<keyword evidence="3" id="KW-0508">mRNA splicing</keyword>
<dbReference type="Pfam" id="PF00076">
    <property type="entry name" value="RRM_1"/>
    <property type="match status" value="1"/>
</dbReference>
<sequence>MTPQQYKEALASNTLPPPLYTGDSDEALLNVPLPTRQLVVENLPEGTRDHDLMSFMNDCIASNKLITQPGQPVIKCTLSEDGKSAVLEFRSVDEATNGLVFDRERFKGAQLRVRRPDNYEAPKGHITRIPMQSGANVSAVVQDSPYKIYIGGIPPYLSEEQVKELLEPFGQLKSFHLVMDTSTGQSKGFAFCEYMDPAITDTMIGALNDLRIGEKRLLVQRASIGARGGAQQNNPMHSIPAFKSAGMQGPGGPMMPLPPMSAPLKPAAPGAPITPGPISQPPPMSLPLPPPSGAGLPLPAPTMPTQQLVATRILILMNMVTVDELRDDEEYEDICADIREECEKFGEILDMKIPRPSKENPEEQVPGVGKIYLKYASADEARIAARALSGRSFAERTVVTSFWPEDKFDAGTFEE</sequence>
<dbReference type="RefSeq" id="XP_004993946.1">
    <property type="nucleotide sequence ID" value="XM_004993889.1"/>
</dbReference>
<dbReference type="InterPro" id="IPR012677">
    <property type="entry name" value="Nucleotide-bd_a/b_plait_sf"/>
</dbReference>
<evidence type="ECO:0000256" key="2">
    <source>
        <dbReference type="ARBA" id="ARBA00022884"/>
    </source>
</evidence>
<dbReference type="InParanoid" id="F2UA90"/>
<dbReference type="CDD" id="cd12231">
    <property type="entry name" value="RRM2_U2AF65"/>
    <property type="match status" value="1"/>
</dbReference>
<keyword evidence="1" id="KW-0507">mRNA processing</keyword>
<evidence type="ECO:0000313" key="8">
    <source>
        <dbReference type="Proteomes" id="UP000007799"/>
    </source>
</evidence>
<dbReference type="GO" id="GO:1990904">
    <property type="term" value="C:ribonucleoprotein complex"/>
    <property type="evidence" value="ECO:0007669"/>
    <property type="project" value="UniProtKB-KW"/>
</dbReference>
<feature type="domain" description="RRM" evidence="6">
    <location>
        <begin position="146"/>
        <end position="224"/>
    </location>
</feature>
<accession>F2UA90</accession>
<dbReference type="SMART" id="SM00360">
    <property type="entry name" value="RRM"/>
    <property type="match status" value="3"/>
</dbReference>
<protein>
    <submittedName>
        <fullName evidence="7">U2 small nuclear ribonucleoprotein auxiliary factor 2 isoform 2</fullName>
    </submittedName>
</protein>
<feature type="region of interest" description="Disordered" evidence="5">
    <location>
        <begin position="262"/>
        <end position="286"/>
    </location>
</feature>
<dbReference type="EMBL" id="GL832966">
    <property type="protein sequence ID" value="EGD73665.1"/>
    <property type="molecule type" value="Genomic_DNA"/>
</dbReference>
<feature type="compositionally biased region" description="Low complexity" evidence="5">
    <location>
        <begin position="262"/>
        <end position="271"/>
    </location>
</feature>
<dbReference type="STRING" id="946362.F2UA90"/>